<evidence type="ECO:0000259" key="1">
    <source>
        <dbReference type="Pfam" id="PF09104"/>
    </source>
</evidence>
<sequence>MEILQEGAWIEMMNVMPTGVRQNELQISAGRQSTFNKVKVKETDKMKAYLATLSRKCIDIKTLAQNPALKTYRNEIDTVGLVVLIDPPTSEFDSESNKNQHFQNVYLADTDKNMICVNFWGGVKKFGFENVLDTGQIICGINLQKRLGNTKKNIPQFRATEFSYFTKTPKYNDARMMIDELTKKMNGIDRRKFCGDCIELKNNFSVIKNQNNTENVSPYRFNNDHNLTKNKVFIDSPLVQKPKDVSDLDLTGLDFESSFKQRDTQDMSPEELKRKKIVKDKIARLKMYGEPPPLSRMHIINKSANATKAFKSPLLANNNCAQILPEESPKSTLQAKVPVFQIEIYQSI</sequence>
<keyword evidence="3" id="KW-1185">Reference proteome</keyword>
<dbReference type="PANTHER" id="PTHR11289:SF0">
    <property type="entry name" value="BREAST CANCER TYPE 2 SUSCEPTIBILITY PROTEIN"/>
    <property type="match status" value="1"/>
</dbReference>
<comment type="caution">
    <text evidence="2">The sequence shown here is derived from an EMBL/GenBank/DDBJ whole genome shotgun (WGS) entry which is preliminary data.</text>
</comment>
<evidence type="ECO:0000313" key="3">
    <source>
        <dbReference type="Proteomes" id="UP000823941"/>
    </source>
</evidence>
<proteinExistence type="predicted"/>
<dbReference type="InterPro" id="IPR015188">
    <property type="entry name" value="BRCA2_OB_3"/>
</dbReference>
<evidence type="ECO:0000313" key="2">
    <source>
        <dbReference type="EMBL" id="KAG7295653.1"/>
    </source>
</evidence>
<gene>
    <name evidence="2" type="ORF">JYU34_021933</name>
</gene>
<dbReference type="Proteomes" id="UP000823941">
    <property type="component" value="Chromosome 30"/>
</dbReference>
<name>A0ABQ7PS90_PLUXY</name>
<organism evidence="2 3">
    <name type="scientific">Plutella xylostella</name>
    <name type="common">Diamondback moth</name>
    <name type="synonym">Plutella maculipennis</name>
    <dbReference type="NCBI Taxonomy" id="51655"/>
    <lineage>
        <taxon>Eukaryota</taxon>
        <taxon>Metazoa</taxon>
        <taxon>Ecdysozoa</taxon>
        <taxon>Arthropoda</taxon>
        <taxon>Hexapoda</taxon>
        <taxon>Insecta</taxon>
        <taxon>Pterygota</taxon>
        <taxon>Neoptera</taxon>
        <taxon>Endopterygota</taxon>
        <taxon>Lepidoptera</taxon>
        <taxon>Glossata</taxon>
        <taxon>Ditrysia</taxon>
        <taxon>Yponomeutoidea</taxon>
        <taxon>Plutellidae</taxon>
        <taxon>Plutella</taxon>
    </lineage>
</organism>
<dbReference type="InterPro" id="IPR015525">
    <property type="entry name" value="BRCA2"/>
</dbReference>
<dbReference type="SUPFAM" id="SSF50249">
    <property type="entry name" value="Nucleic acid-binding proteins"/>
    <property type="match status" value="1"/>
</dbReference>
<reference evidence="2 3" key="1">
    <citation type="submission" date="2021-06" db="EMBL/GenBank/DDBJ databases">
        <title>A haploid diamondback moth (Plutella xylostella L.) genome assembly resolves 31 chromosomes and identifies a diamide resistance mutation.</title>
        <authorList>
            <person name="Ward C.M."/>
            <person name="Perry K.D."/>
            <person name="Baker G."/>
            <person name="Powis K."/>
            <person name="Heckel D.G."/>
            <person name="Baxter S.W."/>
        </authorList>
    </citation>
    <scope>NUCLEOTIDE SEQUENCE [LARGE SCALE GENOMIC DNA]</scope>
    <source>
        <strain evidence="2 3">LV</strain>
        <tissue evidence="2">Single pupa</tissue>
    </source>
</reference>
<dbReference type="Pfam" id="PF09104">
    <property type="entry name" value="BRCA-2_OB3"/>
    <property type="match status" value="1"/>
</dbReference>
<dbReference type="Gene3D" id="2.40.50.140">
    <property type="entry name" value="Nucleic acid-binding proteins"/>
    <property type="match status" value="1"/>
</dbReference>
<dbReference type="InterPro" id="IPR012340">
    <property type="entry name" value="NA-bd_OB-fold"/>
</dbReference>
<dbReference type="PANTHER" id="PTHR11289">
    <property type="entry name" value="BREAST CANCER TYPE 2 SUSCEPTIBILITY PROTEIN BRCA2"/>
    <property type="match status" value="1"/>
</dbReference>
<feature type="domain" description="BRCA2 OB3" evidence="1">
    <location>
        <begin position="55"/>
        <end position="199"/>
    </location>
</feature>
<protein>
    <recommendedName>
        <fullName evidence="1">BRCA2 OB3 domain-containing protein</fullName>
    </recommendedName>
</protein>
<dbReference type="EMBL" id="JAHIBW010000030">
    <property type="protein sequence ID" value="KAG7295653.1"/>
    <property type="molecule type" value="Genomic_DNA"/>
</dbReference>
<accession>A0ABQ7PS90</accession>